<dbReference type="AlphaFoldDB" id="A0A2D3WBY0"/>
<name>A0A2D3WBY0_9BACT</name>
<dbReference type="STRING" id="366522.GCA_001548055_00471"/>
<evidence type="ECO:0000259" key="2">
    <source>
        <dbReference type="PROSITE" id="PS50106"/>
    </source>
</evidence>
<evidence type="ECO:0000256" key="1">
    <source>
        <dbReference type="SAM" id="SignalP"/>
    </source>
</evidence>
<dbReference type="Proteomes" id="UP000231638">
    <property type="component" value="Unassembled WGS sequence"/>
</dbReference>
<dbReference type="Pfam" id="PF17820">
    <property type="entry name" value="PDZ_6"/>
    <property type="match status" value="1"/>
</dbReference>
<gene>
    <name evidence="3" type="ORF">CFH80_05920</name>
</gene>
<reference evidence="3 4" key="1">
    <citation type="journal article" date="2017" name="Front. Microbiol.">
        <title>Comparative Genomic Analysis of the Class Epsilonproteobacteria and Proposed Reclassification to Epsilonbacteraeota (phyl. nov.).</title>
        <authorList>
            <person name="Waite D.W."/>
            <person name="Vanwonterghem I."/>
            <person name="Rinke C."/>
            <person name="Parks D.H."/>
            <person name="Zhang Y."/>
            <person name="Takai K."/>
            <person name="Sievert S.M."/>
            <person name="Simon J."/>
            <person name="Campbell B.J."/>
            <person name="Hanson T.E."/>
            <person name="Woyke T."/>
            <person name="Klotz M.G."/>
            <person name="Hugenholtz P."/>
        </authorList>
    </citation>
    <scope>NUCLEOTIDE SEQUENCE [LARGE SCALE GENOMIC DNA]</scope>
    <source>
        <strain evidence="3">UBA11420</strain>
    </source>
</reference>
<comment type="caution">
    <text evidence="3">The sequence shown here is derived from an EMBL/GenBank/DDBJ whole genome shotgun (WGS) entry which is preliminary data.</text>
</comment>
<feature type="domain" description="PDZ" evidence="2">
    <location>
        <begin position="271"/>
        <end position="332"/>
    </location>
</feature>
<dbReference type="InterPro" id="IPR055911">
    <property type="entry name" value="DUF7488"/>
</dbReference>
<evidence type="ECO:0000313" key="3">
    <source>
        <dbReference type="EMBL" id="DAB36237.1"/>
    </source>
</evidence>
<sequence>MKYIGFVLGCLAYSLIAADAPVVPVAASKAEFVYPDFTQCYEKNRQSIVYFGKTRAVAVNEKQAVAYLKEKPNEAFVRHDYLSNLYLFESPKPLIPVKLKPTVDLKLGEWLESLTDNSLLVVNASKVGKTSDELFEFAGKGEINSIVGGLCCDMYGLGIGEGAFIASEVLEKFIAGKSASFKELGARFSEDNEGITVDFIDPAFKDSKLNVGDKIQSLNGIRVKTLADLNDVIKSLKEAPKWNAQIQRGTLSLEVSLLASKPIAKKSVPKKVPLPQAKQESFFQAKGFAFDKNLNIINVSKGSFADQSGLKAGDRLMQIDTTPIETVLQADAYMAKAFSGEHHLLFDRSDFQFFVTIKR</sequence>
<feature type="signal peptide" evidence="1">
    <location>
        <begin position="1"/>
        <end position="17"/>
    </location>
</feature>
<dbReference type="Pfam" id="PF24314">
    <property type="entry name" value="DUF7488"/>
    <property type="match status" value="1"/>
</dbReference>
<protein>
    <submittedName>
        <fullName evidence="3">PDZ domain-containing protein</fullName>
    </submittedName>
</protein>
<dbReference type="PROSITE" id="PS50106">
    <property type="entry name" value="PDZ"/>
    <property type="match status" value="1"/>
</dbReference>
<dbReference type="SUPFAM" id="SSF50156">
    <property type="entry name" value="PDZ domain-like"/>
    <property type="match status" value="2"/>
</dbReference>
<dbReference type="SMART" id="SM00228">
    <property type="entry name" value="PDZ"/>
    <property type="match status" value="2"/>
</dbReference>
<dbReference type="InterPro" id="IPR041489">
    <property type="entry name" value="PDZ_6"/>
</dbReference>
<accession>A0A2D3WBY0</accession>
<organism evidence="3 4">
    <name type="scientific">Sulfurospirillum cavolei</name>
    <dbReference type="NCBI Taxonomy" id="366522"/>
    <lineage>
        <taxon>Bacteria</taxon>
        <taxon>Pseudomonadati</taxon>
        <taxon>Campylobacterota</taxon>
        <taxon>Epsilonproteobacteria</taxon>
        <taxon>Campylobacterales</taxon>
        <taxon>Sulfurospirillaceae</taxon>
        <taxon>Sulfurospirillum</taxon>
    </lineage>
</organism>
<dbReference type="RefSeq" id="WP_060825274.1">
    <property type="nucleotide sequence ID" value="NZ_AP014724.1"/>
</dbReference>
<proteinExistence type="predicted"/>
<dbReference type="Gene3D" id="2.30.42.10">
    <property type="match status" value="2"/>
</dbReference>
<evidence type="ECO:0000313" key="4">
    <source>
        <dbReference type="Proteomes" id="UP000231638"/>
    </source>
</evidence>
<keyword evidence="1" id="KW-0732">Signal</keyword>
<dbReference type="InterPro" id="IPR036034">
    <property type="entry name" value="PDZ_sf"/>
</dbReference>
<feature type="chain" id="PRO_5013918155" evidence="1">
    <location>
        <begin position="18"/>
        <end position="359"/>
    </location>
</feature>
<dbReference type="Pfam" id="PF13180">
    <property type="entry name" value="PDZ_2"/>
    <property type="match status" value="1"/>
</dbReference>
<dbReference type="EMBL" id="DLUG01000159">
    <property type="protein sequence ID" value="DAB36237.1"/>
    <property type="molecule type" value="Genomic_DNA"/>
</dbReference>
<dbReference type="InterPro" id="IPR001478">
    <property type="entry name" value="PDZ"/>
</dbReference>